<evidence type="ECO:0000313" key="2">
    <source>
        <dbReference type="EMBL" id="EJK53358.1"/>
    </source>
</evidence>
<gene>
    <name evidence="2" type="ORF">THAOC_27225</name>
</gene>
<feature type="region of interest" description="Disordered" evidence="1">
    <location>
        <begin position="373"/>
        <end position="396"/>
    </location>
</feature>
<protein>
    <submittedName>
        <fullName evidence="2">Uncharacterized protein</fullName>
    </submittedName>
</protein>
<feature type="region of interest" description="Disordered" evidence="1">
    <location>
        <begin position="156"/>
        <end position="342"/>
    </location>
</feature>
<name>K0RI14_THAOC</name>
<dbReference type="AlphaFoldDB" id="K0RI14"/>
<feature type="compositionally biased region" description="Basic and acidic residues" evidence="1">
    <location>
        <begin position="225"/>
        <end position="237"/>
    </location>
</feature>
<comment type="caution">
    <text evidence="2">The sequence shown here is derived from an EMBL/GenBank/DDBJ whole genome shotgun (WGS) entry which is preliminary data.</text>
</comment>
<proteinExistence type="predicted"/>
<sequence>MGVDDYGDGEMEFSHCQFCGVPSASHTDEADDLLGSAFARATVERSQRRNEENASSGIEEISHIKEIKLKPCASRECQRADYKDHKKICRRIGEERIRLKQVRSDGGQEDERPIDKTTSLPIKGIPSPTKNPRTSYQSDINPASLEEEEMVVLHCDSPESPADGLTGVFSNVPDAVEMHSSARGRAQERPVEHRPPEQPAGAGGQPAGQPAEHSAADDDDMAFEEAFKEADEGDRKFASNLAMEFGGVGYSNPSEWHDAQPKDWNPDDVQPDDVQPDDVQPDDAQPDDAQPDEESQSDESDKSYCISDSDEFSDESYKPDESNENTDGDVDNASDASDLSSLGDMCPEVKKFQEELGDLAGYLDPLKMTHERLTERGEGETEITRSQAKAAYKRQKDMPGGVKGIGGFPDTSIPGLLFVKGADDNEEELTLVATFELFGYNFDPAPENSLKGLLTMSGLWDYIPECIKGDREYNNPRGSGLVIVPLSEATAEGRKLFEQREAVGHGVIQEKLLKQALRKLKSALNSSAPNVASHLYLVYSTTDEGGIVRDEEQTLIGAFTRARDVLAPPLMDSEHGGMSLGKILYQTVWGLRDWPES</sequence>
<feature type="compositionally biased region" description="Acidic residues" evidence="1">
    <location>
        <begin position="322"/>
        <end position="332"/>
    </location>
</feature>
<organism evidence="2 3">
    <name type="scientific">Thalassiosira oceanica</name>
    <name type="common">Marine diatom</name>
    <dbReference type="NCBI Taxonomy" id="159749"/>
    <lineage>
        <taxon>Eukaryota</taxon>
        <taxon>Sar</taxon>
        <taxon>Stramenopiles</taxon>
        <taxon>Ochrophyta</taxon>
        <taxon>Bacillariophyta</taxon>
        <taxon>Coscinodiscophyceae</taxon>
        <taxon>Thalassiosirophycidae</taxon>
        <taxon>Thalassiosirales</taxon>
        <taxon>Thalassiosiraceae</taxon>
        <taxon>Thalassiosira</taxon>
    </lineage>
</organism>
<dbReference type="EMBL" id="AGNL01037936">
    <property type="protein sequence ID" value="EJK53358.1"/>
    <property type="molecule type" value="Genomic_DNA"/>
</dbReference>
<feature type="region of interest" description="Disordered" evidence="1">
    <location>
        <begin position="101"/>
        <end position="136"/>
    </location>
</feature>
<feature type="compositionally biased region" description="Basic and acidic residues" evidence="1">
    <location>
        <begin position="373"/>
        <end position="383"/>
    </location>
</feature>
<keyword evidence="3" id="KW-1185">Reference proteome</keyword>
<feature type="compositionally biased region" description="Low complexity" evidence="1">
    <location>
        <begin position="333"/>
        <end position="342"/>
    </location>
</feature>
<feature type="compositionally biased region" description="Basic and acidic residues" evidence="1">
    <location>
        <begin position="255"/>
        <end position="265"/>
    </location>
</feature>
<reference evidence="2 3" key="1">
    <citation type="journal article" date="2012" name="Genome Biol.">
        <title>Genome and low-iron response of an oceanic diatom adapted to chronic iron limitation.</title>
        <authorList>
            <person name="Lommer M."/>
            <person name="Specht M."/>
            <person name="Roy A.S."/>
            <person name="Kraemer L."/>
            <person name="Andreson R."/>
            <person name="Gutowska M.A."/>
            <person name="Wolf J."/>
            <person name="Bergner S.V."/>
            <person name="Schilhabel M.B."/>
            <person name="Klostermeier U.C."/>
            <person name="Beiko R.G."/>
            <person name="Rosenstiel P."/>
            <person name="Hippler M."/>
            <person name="Laroche J."/>
        </authorList>
    </citation>
    <scope>NUCLEOTIDE SEQUENCE [LARGE SCALE GENOMIC DNA]</scope>
    <source>
        <strain evidence="2 3">CCMP1005</strain>
    </source>
</reference>
<feature type="compositionally biased region" description="Acidic residues" evidence="1">
    <location>
        <begin position="269"/>
        <end position="298"/>
    </location>
</feature>
<feature type="compositionally biased region" description="Basic and acidic residues" evidence="1">
    <location>
        <begin position="185"/>
        <end position="196"/>
    </location>
</feature>
<dbReference type="Proteomes" id="UP000266841">
    <property type="component" value="Unassembled WGS sequence"/>
</dbReference>
<evidence type="ECO:0000256" key="1">
    <source>
        <dbReference type="SAM" id="MobiDB-lite"/>
    </source>
</evidence>
<accession>K0RI14</accession>
<evidence type="ECO:0000313" key="3">
    <source>
        <dbReference type="Proteomes" id="UP000266841"/>
    </source>
</evidence>